<dbReference type="EMBL" id="BRXY01000279">
    <property type="protein sequence ID" value="GMH83214.1"/>
    <property type="molecule type" value="Genomic_DNA"/>
</dbReference>
<dbReference type="Gene3D" id="2.40.50.140">
    <property type="entry name" value="Nucleic acid-binding proteins"/>
    <property type="match status" value="1"/>
</dbReference>
<evidence type="ECO:0000256" key="2">
    <source>
        <dbReference type="ARBA" id="ARBA00022884"/>
    </source>
</evidence>
<dbReference type="PANTHER" id="PTHR11586:SF33">
    <property type="entry name" value="AMINOACYL TRNA SYNTHASE COMPLEX-INTERACTING MULTIFUNCTIONAL PROTEIN 1"/>
    <property type="match status" value="1"/>
</dbReference>
<sequence>MQPIHVLSVHGTLTPFRFNTQRTHSIMDKLDAMISSLEANLNLAPGEDPTAAPPPAPAKKQADGGKKKEKKEKKAKAPAKSKKAAAPPADHPIICQIEFKVGVITKVWPHEGADKLWCEEIDVGEGEPRQICSGLRPYYTEEQMLGHRLLVVANLKAKNLKGFKSHGMVLCASQGEKVQFIEPPEGAPLGEVVRYEGLPEIIPASGAQVDKKKMFQAVAEKMVTNDKFEGTYDGHVFTTSAGPCKCIDIAGGEMH</sequence>
<evidence type="ECO:0000259" key="5">
    <source>
        <dbReference type="PROSITE" id="PS50886"/>
    </source>
</evidence>
<feature type="compositionally biased region" description="Basic residues" evidence="4">
    <location>
        <begin position="67"/>
        <end position="83"/>
    </location>
</feature>
<dbReference type="AlphaFoldDB" id="A0A9W7BB47"/>
<comment type="caution">
    <text evidence="6">The sequence shown here is derived from an EMBL/GenBank/DDBJ whole genome shotgun (WGS) entry which is preliminary data.</text>
</comment>
<evidence type="ECO:0000313" key="6">
    <source>
        <dbReference type="EMBL" id="GMH83214.1"/>
    </source>
</evidence>
<dbReference type="InterPro" id="IPR051270">
    <property type="entry name" value="Tyrosine-tRNA_ligase_regulator"/>
</dbReference>
<reference evidence="7" key="1">
    <citation type="journal article" date="2023" name="Commun. Biol.">
        <title>Genome analysis of Parmales, the sister group of diatoms, reveals the evolutionary specialization of diatoms from phago-mixotrophs to photoautotrophs.</title>
        <authorList>
            <person name="Ban H."/>
            <person name="Sato S."/>
            <person name="Yoshikawa S."/>
            <person name="Yamada K."/>
            <person name="Nakamura Y."/>
            <person name="Ichinomiya M."/>
            <person name="Sato N."/>
            <person name="Blanc-Mathieu R."/>
            <person name="Endo H."/>
            <person name="Kuwata A."/>
            <person name="Ogata H."/>
        </authorList>
    </citation>
    <scope>NUCLEOTIDE SEQUENCE [LARGE SCALE GENOMIC DNA]</scope>
    <source>
        <strain evidence="7">NIES 3701</strain>
    </source>
</reference>
<keyword evidence="7" id="KW-1185">Reference proteome</keyword>
<dbReference type="PANTHER" id="PTHR11586">
    <property type="entry name" value="TRNA-AMINOACYLATION COFACTOR ARC1 FAMILY MEMBER"/>
    <property type="match status" value="1"/>
</dbReference>
<evidence type="ECO:0000313" key="7">
    <source>
        <dbReference type="Proteomes" id="UP001165085"/>
    </source>
</evidence>
<dbReference type="Pfam" id="PF01588">
    <property type="entry name" value="tRNA_bind"/>
    <property type="match status" value="1"/>
</dbReference>
<protein>
    <recommendedName>
        <fullName evidence="5">tRNA-binding domain-containing protein</fullName>
    </recommendedName>
</protein>
<organism evidence="6 7">
    <name type="scientific">Triparma strigata</name>
    <dbReference type="NCBI Taxonomy" id="1606541"/>
    <lineage>
        <taxon>Eukaryota</taxon>
        <taxon>Sar</taxon>
        <taxon>Stramenopiles</taxon>
        <taxon>Ochrophyta</taxon>
        <taxon>Bolidophyceae</taxon>
        <taxon>Parmales</taxon>
        <taxon>Triparmaceae</taxon>
        <taxon>Triparma</taxon>
    </lineage>
</organism>
<dbReference type="InterPro" id="IPR012340">
    <property type="entry name" value="NA-bd_OB-fold"/>
</dbReference>
<name>A0A9W7BB47_9STRA</name>
<evidence type="ECO:0000256" key="3">
    <source>
        <dbReference type="PROSITE-ProRule" id="PRU00209"/>
    </source>
</evidence>
<dbReference type="PROSITE" id="PS50886">
    <property type="entry name" value="TRBD"/>
    <property type="match status" value="1"/>
</dbReference>
<gene>
    <name evidence="6" type="ORF">TrST_g5131</name>
</gene>
<dbReference type="SUPFAM" id="SSF50249">
    <property type="entry name" value="Nucleic acid-binding proteins"/>
    <property type="match status" value="1"/>
</dbReference>
<keyword evidence="1 3" id="KW-0820">tRNA-binding</keyword>
<proteinExistence type="predicted"/>
<keyword evidence="2 3" id="KW-0694">RNA-binding</keyword>
<feature type="region of interest" description="Disordered" evidence="4">
    <location>
        <begin position="43"/>
        <end position="87"/>
    </location>
</feature>
<feature type="domain" description="TRNA-binding" evidence="5">
    <location>
        <begin position="93"/>
        <end position="194"/>
    </location>
</feature>
<evidence type="ECO:0000256" key="4">
    <source>
        <dbReference type="SAM" id="MobiDB-lite"/>
    </source>
</evidence>
<accession>A0A9W7BB47</accession>
<dbReference type="CDD" id="cd02799">
    <property type="entry name" value="tRNA_bind_EMAP-II_like"/>
    <property type="match status" value="1"/>
</dbReference>
<evidence type="ECO:0000256" key="1">
    <source>
        <dbReference type="ARBA" id="ARBA00022555"/>
    </source>
</evidence>
<dbReference type="Proteomes" id="UP001165085">
    <property type="component" value="Unassembled WGS sequence"/>
</dbReference>
<dbReference type="InterPro" id="IPR002547">
    <property type="entry name" value="tRNA-bd_dom"/>
</dbReference>
<dbReference type="GO" id="GO:0000049">
    <property type="term" value="F:tRNA binding"/>
    <property type="evidence" value="ECO:0007669"/>
    <property type="project" value="UniProtKB-UniRule"/>
</dbReference>
<dbReference type="OrthoDB" id="19141at2759"/>